<dbReference type="GO" id="GO:0030163">
    <property type="term" value="P:protein catabolic process"/>
    <property type="evidence" value="ECO:0007669"/>
    <property type="project" value="InterPro"/>
</dbReference>
<dbReference type="EMBL" id="AMCI01006281">
    <property type="protein sequence ID" value="EJW94603.1"/>
    <property type="molecule type" value="Genomic_DNA"/>
</dbReference>
<comment type="caution">
    <text evidence="2">The sequence shown here is derived from an EMBL/GenBank/DDBJ whole genome shotgun (WGS) entry which is preliminary data.</text>
</comment>
<protein>
    <submittedName>
        <fullName evidence="2">ATP-dependent protease La</fullName>
    </submittedName>
</protein>
<dbReference type="PROSITE" id="PS51787">
    <property type="entry name" value="LON_N"/>
    <property type="match status" value="1"/>
</dbReference>
<evidence type="ECO:0000259" key="1">
    <source>
        <dbReference type="PROSITE" id="PS51787"/>
    </source>
</evidence>
<dbReference type="Gene3D" id="2.30.130.40">
    <property type="entry name" value="LON domain-like"/>
    <property type="match status" value="1"/>
</dbReference>
<dbReference type="SUPFAM" id="SSF88697">
    <property type="entry name" value="PUA domain-like"/>
    <property type="match status" value="1"/>
</dbReference>
<proteinExistence type="predicted"/>
<keyword evidence="2" id="KW-0378">Hydrolase</keyword>
<organism evidence="2">
    <name type="scientific">gut metagenome</name>
    <dbReference type="NCBI Taxonomy" id="749906"/>
    <lineage>
        <taxon>unclassified sequences</taxon>
        <taxon>metagenomes</taxon>
        <taxon>organismal metagenomes</taxon>
    </lineage>
</organism>
<feature type="non-terminal residue" evidence="2">
    <location>
        <position position="214"/>
    </location>
</feature>
<dbReference type="GO" id="GO:0004176">
    <property type="term" value="F:ATP-dependent peptidase activity"/>
    <property type="evidence" value="ECO:0007669"/>
    <property type="project" value="InterPro"/>
</dbReference>
<dbReference type="SMART" id="SM00464">
    <property type="entry name" value="LON"/>
    <property type="match status" value="1"/>
</dbReference>
<dbReference type="AlphaFoldDB" id="J9FJM0"/>
<keyword evidence="2" id="KW-0645">Protease</keyword>
<sequence length="214" mass="24320">VTNLDVGREKSINALEVATAEDKLIILVTQKDPEITDITVEDMYPFGVLAQVRQQTRLPNGALRVLVEGLERVQLTLVSDNAQPKSYFIGQGIVVAETAVTDTETEALRRLLLEATEQWLVENKKVNPDVLETLREQQDVSKMTDAMVGFLSLPMADKEALLEMINPKERMRTLYELICREIEISSLAKSITKQVQVQVEQNQREYYLREQMKA</sequence>
<dbReference type="GO" id="GO:0005524">
    <property type="term" value="F:ATP binding"/>
    <property type="evidence" value="ECO:0007669"/>
    <property type="project" value="InterPro"/>
</dbReference>
<dbReference type="InterPro" id="IPR015947">
    <property type="entry name" value="PUA-like_sf"/>
</dbReference>
<evidence type="ECO:0000313" key="2">
    <source>
        <dbReference type="EMBL" id="EJW94603.1"/>
    </source>
</evidence>
<reference evidence="2" key="1">
    <citation type="journal article" date="2012" name="PLoS ONE">
        <title>Gene sets for utilization of primary and secondary nutrition supplies in the distal gut of endangered iberian lynx.</title>
        <authorList>
            <person name="Alcaide M."/>
            <person name="Messina E."/>
            <person name="Richter M."/>
            <person name="Bargiela R."/>
            <person name="Peplies J."/>
            <person name="Huws S.A."/>
            <person name="Newbold C.J."/>
            <person name="Golyshin P.N."/>
            <person name="Simon M.A."/>
            <person name="Lopez G."/>
            <person name="Yakimov M.M."/>
            <person name="Ferrer M."/>
        </authorList>
    </citation>
    <scope>NUCLEOTIDE SEQUENCE</scope>
</reference>
<dbReference type="Pfam" id="PF02190">
    <property type="entry name" value="LON_substr_bdg"/>
    <property type="match status" value="1"/>
</dbReference>
<accession>J9FJM0</accession>
<dbReference type="PANTHER" id="PTHR10046">
    <property type="entry name" value="ATP DEPENDENT LON PROTEASE FAMILY MEMBER"/>
    <property type="match status" value="1"/>
</dbReference>
<feature type="domain" description="Lon N-terminal" evidence="1">
    <location>
        <begin position="1"/>
        <end position="182"/>
    </location>
</feature>
<dbReference type="InterPro" id="IPR046336">
    <property type="entry name" value="Lon_prtase_N_sf"/>
</dbReference>
<gene>
    <name evidence="2" type="ORF">EVA_17290</name>
</gene>
<name>J9FJM0_9ZZZZ</name>
<dbReference type="InterPro" id="IPR003111">
    <property type="entry name" value="Lon_prtase_N"/>
</dbReference>
<dbReference type="Gene3D" id="1.20.58.1480">
    <property type="match status" value="1"/>
</dbReference>
<dbReference type="GO" id="GO:0004252">
    <property type="term" value="F:serine-type endopeptidase activity"/>
    <property type="evidence" value="ECO:0007669"/>
    <property type="project" value="InterPro"/>
</dbReference>
<feature type="non-terminal residue" evidence="2">
    <location>
        <position position="1"/>
    </location>
</feature>
<dbReference type="InterPro" id="IPR027065">
    <property type="entry name" value="Lon_Prtase"/>
</dbReference>
<dbReference type="GO" id="GO:0006508">
    <property type="term" value="P:proteolysis"/>
    <property type="evidence" value="ECO:0007669"/>
    <property type="project" value="UniProtKB-KW"/>
</dbReference>